<evidence type="ECO:0000313" key="3">
    <source>
        <dbReference type="Proteomes" id="UP000000763"/>
    </source>
</evidence>
<gene>
    <name evidence="2" type="primary">B1142B04.6</name>
</gene>
<accession>Q6Z5F0</accession>
<organism evidence="2 3">
    <name type="scientific">Oryza sativa subsp. japonica</name>
    <name type="common">Rice</name>
    <dbReference type="NCBI Taxonomy" id="39947"/>
    <lineage>
        <taxon>Eukaryota</taxon>
        <taxon>Viridiplantae</taxon>
        <taxon>Streptophyta</taxon>
        <taxon>Embryophyta</taxon>
        <taxon>Tracheophyta</taxon>
        <taxon>Spermatophyta</taxon>
        <taxon>Magnoliopsida</taxon>
        <taxon>Liliopsida</taxon>
        <taxon>Poales</taxon>
        <taxon>Poaceae</taxon>
        <taxon>BOP clade</taxon>
        <taxon>Oryzoideae</taxon>
        <taxon>Oryzeae</taxon>
        <taxon>Oryzinae</taxon>
        <taxon>Oryza</taxon>
        <taxon>Oryza sativa</taxon>
    </lineage>
</organism>
<dbReference type="AlphaFoldDB" id="Q6Z5F0"/>
<dbReference type="Proteomes" id="UP000000763">
    <property type="component" value="Chromosome 8"/>
</dbReference>
<proteinExistence type="predicted"/>
<protein>
    <submittedName>
        <fullName evidence="2">Uncharacterized protein</fullName>
    </submittedName>
</protein>
<name>Q6Z5F0_ORYSJ</name>
<feature type="region of interest" description="Disordered" evidence="1">
    <location>
        <begin position="15"/>
        <end position="48"/>
    </location>
</feature>
<reference evidence="3" key="1">
    <citation type="journal article" date="2005" name="Nature">
        <title>The map-based sequence of the rice genome.</title>
        <authorList>
            <consortium name="International rice genome sequencing project (IRGSP)"/>
            <person name="Matsumoto T."/>
            <person name="Wu J."/>
            <person name="Kanamori H."/>
            <person name="Katayose Y."/>
            <person name="Fujisawa M."/>
            <person name="Namiki N."/>
            <person name="Mizuno H."/>
            <person name="Yamamoto K."/>
            <person name="Antonio B.A."/>
            <person name="Baba T."/>
            <person name="Sakata K."/>
            <person name="Nagamura Y."/>
            <person name="Aoki H."/>
            <person name="Arikawa K."/>
            <person name="Arita K."/>
            <person name="Bito T."/>
            <person name="Chiden Y."/>
            <person name="Fujitsuka N."/>
            <person name="Fukunaka R."/>
            <person name="Hamada M."/>
            <person name="Harada C."/>
            <person name="Hayashi A."/>
            <person name="Hijishita S."/>
            <person name="Honda M."/>
            <person name="Hosokawa S."/>
            <person name="Ichikawa Y."/>
            <person name="Idonuma A."/>
            <person name="Iijima M."/>
            <person name="Ikeda M."/>
            <person name="Ikeno M."/>
            <person name="Ito K."/>
            <person name="Ito S."/>
            <person name="Ito T."/>
            <person name="Ito Y."/>
            <person name="Ito Y."/>
            <person name="Iwabuchi A."/>
            <person name="Kamiya K."/>
            <person name="Karasawa W."/>
            <person name="Kurita K."/>
            <person name="Katagiri S."/>
            <person name="Kikuta A."/>
            <person name="Kobayashi H."/>
            <person name="Kobayashi N."/>
            <person name="Machita K."/>
            <person name="Maehara T."/>
            <person name="Masukawa M."/>
            <person name="Mizubayashi T."/>
            <person name="Mukai Y."/>
            <person name="Nagasaki H."/>
            <person name="Nagata Y."/>
            <person name="Naito S."/>
            <person name="Nakashima M."/>
            <person name="Nakama Y."/>
            <person name="Nakamichi Y."/>
            <person name="Nakamura M."/>
            <person name="Meguro A."/>
            <person name="Negishi M."/>
            <person name="Ohta I."/>
            <person name="Ohta T."/>
            <person name="Okamoto M."/>
            <person name="Ono N."/>
            <person name="Saji S."/>
            <person name="Sakaguchi M."/>
            <person name="Sakai K."/>
            <person name="Shibata M."/>
            <person name="Shimokawa T."/>
            <person name="Song J."/>
            <person name="Takazaki Y."/>
            <person name="Terasawa K."/>
            <person name="Tsugane M."/>
            <person name="Tsuji K."/>
            <person name="Ueda S."/>
            <person name="Waki K."/>
            <person name="Yamagata H."/>
            <person name="Yamamoto M."/>
            <person name="Yamamoto S."/>
            <person name="Yamane H."/>
            <person name="Yoshiki S."/>
            <person name="Yoshihara R."/>
            <person name="Yukawa K."/>
            <person name="Zhong H."/>
            <person name="Yano M."/>
            <person name="Yuan Q."/>
            <person name="Ouyang S."/>
            <person name="Liu J."/>
            <person name="Jones K.M."/>
            <person name="Gansberger K."/>
            <person name="Moffat K."/>
            <person name="Hill J."/>
            <person name="Bera J."/>
            <person name="Fadrosh D."/>
            <person name="Jin S."/>
            <person name="Johri S."/>
            <person name="Kim M."/>
            <person name="Overton L."/>
            <person name="Reardon M."/>
            <person name="Tsitrin T."/>
            <person name="Vuong H."/>
            <person name="Weaver B."/>
            <person name="Ciecko A."/>
            <person name="Tallon L."/>
            <person name="Jackson J."/>
            <person name="Pai G."/>
            <person name="Aken S.V."/>
            <person name="Utterback T."/>
            <person name="Reidmuller S."/>
            <person name="Feldblyum T."/>
            <person name="Hsiao J."/>
            <person name="Zismann V."/>
            <person name="Iobst S."/>
            <person name="de Vazeille A.R."/>
            <person name="Buell C.R."/>
            <person name="Ying K."/>
            <person name="Li Y."/>
            <person name="Lu T."/>
            <person name="Huang Y."/>
            <person name="Zhao Q."/>
            <person name="Feng Q."/>
            <person name="Zhang L."/>
            <person name="Zhu J."/>
            <person name="Weng Q."/>
            <person name="Mu J."/>
            <person name="Lu Y."/>
            <person name="Fan D."/>
            <person name="Liu Y."/>
            <person name="Guan J."/>
            <person name="Zhang Y."/>
            <person name="Yu S."/>
            <person name="Liu X."/>
            <person name="Zhang Y."/>
            <person name="Hong G."/>
            <person name="Han B."/>
            <person name="Choisne N."/>
            <person name="Demange N."/>
            <person name="Orjeda G."/>
            <person name="Samain S."/>
            <person name="Cattolico L."/>
            <person name="Pelletier E."/>
            <person name="Couloux A."/>
            <person name="Segurens B."/>
            <person name="Wincker P."/>
            <person name="D'Hont A."/>
            <person name="Scarpelli C."/>
            <person name="Weissenbach J."/>
            <person name="Salanoubat M."/>
            <person name="Quetier F."/>
            <person name="Yu Y."/>
            <person name="Kim H.R."/>
            <person name="Rambo T."/>
            <person name="Currie J."/>
            <person name="Collura K."/>
            <person name="Luo M."/>
            <person name="Yang T."/>
            <person name="Ammiraju J.S.S."/>
            <person name="Engler F."/>
            <person name="Soderlund C."/>
            <person name="Wing R.A."/>
            <person name="Palmer L.E."/>
            <person name="de la Bastide M."/>
            <person name="Spiegel L."/>
            <person name="Nascimento L."/>
            <person name="Zutavern T."/>
            <person name="O'Shaughnessy A."/>
            <person name="Dike S."/>
            <person name="Dedhia N."/>
            <person name="Preston R."/>
            <person name="Balija V."/>
            <person name="McCombie W.R."/>
            <person name="Chow T."/>
            <person name="Chen H."/>
            <person name="Chung M."/>
            <person name="Chen C."/>
            <person name="Shaw J."/>
            <person name="Wu H."/>
            <person name="Hsiao K."/>
            <person name="Chao Y."/>
            <person name="Chu M."/>
            <person name="Cheng C."/>
            <person name="Hour A."/>
            <person name="Lee P."/>
            <person name="Lin S."/>
            <person name="Lin Y."/>
            <person name="Liou J."/>
            <person name="Liu S."/>
            <person name="Hsing Y."/>
            <person name="Raghuvanshi S."/>
            <person name="Mohanty A."/>
            <person name="Bharti A.K."/>
            <person name="Gaur A."/>
            <person name="Gupta V."/>
            <person name="Kumar D."/>
            <person name="Ravi V."/>
            <person name="Vij S."/>
            <person name="Kapur A."/>
            <person name="Khurana P."/>
            <person name="Khurana P."/>
            <person name="Khurana J.P."/>
            <person name="Tyagi A.K."/>
            <person name="Gaikwad K."/>
            <person name="Singh A."/>
            <person name="Dalal V."/>
            <person name="Srivastava S."/>
            <person name="Dixit A."/>
            <person name="Pal A.K."/>
            <person name="Ghazi I.A."/>
            <person name="Yadav M."/>
            <person name="Pandit A."/>
            <person name="Bhargava A."/>
            <person name="Sureshbabu K."/>
            <person name="Batra K."/>
            <person name="Sharma T.R."/>
            <person name="Mohapatra T."/>
            <person name="Singh N.K."/>
            <person name="Messing J."/>
            <person name="Nelson A.B."/>
            <person name="Fuks G."/>
            <person name="Kavchok S."/>
            <person name="Keizer G."/>
            <person name="Linton E."/>
            <person name="Llaca V."/>
            <person name="Song R."/>
            <person name="Tanyolac B."/>
            <person name="Young S."/>
            <person name="Ho-Il K."/>
            <person name="Hahn J.H."/>
            <person name="Sangsakoo G."/>
            <person name="Vanavichit A."/>
            <person name="de Mattos Luiz.A.T."/>
            <person name="Zimmer P.D."/>
            <person name="Malone G."/>
            <person name="Dellagostin O."/>
            <person name="de Oliveira A.C."/>
            <person name="Bevan M."/>
            <person name="Bancroft I."/>
            <person name="Minx P."/>
            <person name="Cordum H."/>
            <person name="Wilson R."/>
            <person name="Cheng Z."/>
            <person name="Jin W."/>
            <person name="Jiang J."/>
            <person name="Leong S.A."/>
            <person name="Iwama H."/>
            <person name="Gojobori T."/>
            <person name="Itoh T."/>
            <person name="Niimura Y."/>
            <person name="Fujii Y."/>
            <person name="Habara T."/>
            <person name="Sakai H."/>
            <person name="Sato Y."/>
            <person name="Wilson G."/>
            <person name="Kumar K."/>
            <person name="McCouch S."/>
            <person name="Juretic N."/>
            <person name="Hoen D."/>
            <person name="Wright S."/>
            <person name="Bruskiewich R."/>
            <person name="Bureau T."/>
            <person name="Miyao A."/>
            <person name="Hirochika H."/>
            <person name="Nishikawa T."/>
            <person name="Kadowaki K."/>
            <person name="Sugiura M."/>
            <person name="Burr B."/>
            <person name="Sasaki T."/>
        </authorList>
    </citation>
    <scope>NUCLEOTIDE SEQUENCE [LARGE SCALE GENOMIC DNA]</scope>
    <source>
        <strain evidence="3">cv. Nipponbare</strain>
    </source>
</reference>
<feature type="compositionally biased region" description="Basic and acidic residues" evidence="1">
    <location>
        <begin position="15"/>
        <end position="35"/>
    </location>
</feature>
<evidence type="ECO:0000256" key="1">
    <source>
        <dbReference type="SAM" id="MobiDB-lite"/>
    </source>
</evidence>
<dbReference type="EMBL" id="AP005148">
    <property type="protein sequence ID" value="BAD10106.1"/>
    <property type="molecule type" value="Genomic_DNA"/>
</dbReference>
<evidence type="ECO:0000313" key="2">
    <source>
        <dbReference type="EMBL" id="BAD10106.1"/>
    </source>
</evidence>
<sequence length="76" mass="9017">MMEYRRRGNSCRVLRADEHDRVDTARHPAQRERNVNKQQPAVPVHMRSSFKFYDRKAVPGAQQKYCETEPNRKSSN</sequence>
<reference evidence="3" key="2">
    <citation type="journal article" date="2008" name="Nucleic Acids Res.">
        <title>The rice annotation project database (RAP-DB): 2008 update.</title>
        <authorList>
            <consortium name="The rice annotation project (RAP)"/>
        </authorList>
    </citation>
    <scope>GENOME REANNOTATION</scope>
    <source>
        <strain evidence="3">cv. Nipponbare</strain>
    </source>
</reference>